<dbReference type="Gene3D" id="3.30.2310.20">
    <property type="entry name" value="RelE-like"/>
    <property type="match status" value="1"/>
</dbReference>
<keyword evidence="1" id="KW-1277">Toxin-antitoxin system</keyword>
<proteinExistence type="predicted"/>
<organism evidence="2 3">
    <name type="scientific">Dolichospermum heterosporum TAC447</name>
    <dbReference type="NCBI Taxonomy" id="747523"/>
    <lineage>
        <taxon>Bacteria</taxon>
        <taxon>Bacillati</taxon>
        <taxon>Cyanobacteriota</taxon>
        <taxon>Cyanophyceae</taxon>
        <taxon>Nostocales</taxon>
        <taxon>Aphanizomenonaceae</taxon>
        <taxon>Dolichospermum</taxon>
        <taxon>Dolichospermum heterosporum</taxon>
    </lineage>
</organism>
<dbReference type="Proteomes" id="UP001057561">
    <property type="component" value="Chromosome"/>
</dbReference>
<dbReference type="NCBIfam" id="TIGR02385">
    <property type="entry name" value="RelE_StbE"/>
    <property type="match status" value="1"/>
</dbReference>
<evidence type="ECO:0000313" key="3">
    <source>
        <dbReference type="Proteomes" id="UP001057561"/>
    </source>
</evidence>
<protein>
    <submittedName>
        <fullName evidence="2">Type II toxin-antitoxin system YafQ family toxin</fullName>
    </submittedName>
</protein>
<dbReference type="InterPro" id="IPR007712">
    <property type="entry name" value="RelE/ParE_toxin"/>
</dbReference>
<dbReference type="Pfam" id="PF15738">
    <property type="entry name" value="YafQ_toxin"/>
    <property type="match status" value="1"/>
</dbReference>
<dbReference type="InterPro" id="IPR035093">
    <property type="entry name" value="RelE/ParE_toxin_dom_sf"/>
</dbReference>
<reference evidence="2" key="1">
    <citation type="submission" date="2022-06" db="EMBL/GenBank/DDBJ databases">
        <title>Nostosin G and Spiroidesin B from the Cyanobacterium Dolichospermum sp. NIES-1697.</title>
        <authorList>
            <person name="Phan C.-S."/>
            <person name="Mehjabin J.J."/>
            <person name="Anas A.R.J."/>
            <person name="Hayasaka M."/>
            <person name="Onoki R."/>
            <person name="Wang J."/>
            <person name="Umezawa T."/>
            <person name="Washio K."/>
            <person name="Morikawa M."/>
            <person name="Okino T."/>
        </authorList>
    </citation>
    <scope>NUCLEOTIDE SEQUENCE</scope>
    <source>
        <strain evidence="2">NIES-1697</strain>
    </source>
</reference>
<dbReference type="InterPro" id="IPR004386">
    <property type="entry name" value="Toxin_YafQ-like"/>
</dbReference>
<dbReference type="SUPFAM" id="SSF143011">
    <property type="entry name" value="RelE-like"/>
    <property type="match status" value="1"/>
</dbReference>
<accession>A0ABY5LSD6</accession>
<keyword evidence="3" id="KW-1185">Reference proteome</keyword>
<gene>
    <name evidence="2" type="ORF">NG743_23040</name>
</gene>
<evidence type="ECO:0000313" key="2">
    <source>
        <dbReference type="EMBL" id="UUO14857.1"/>
    </source>
</evidence>
<name>A0ABY5LSD6_9CYAN</name>
<evidence type="ECO:0000256" key="1">
    <source>
        <dbReference type="ARBA" id="ARBA00022649"/>
    </source>
</evidence>
<dbReference type="EMBL" id="CP099464">
    <property type="protein sequence ID" value="UUO14857.1"/>
    <property type="molecule type" value="Genomic_DNA"/>
</dbReference>
<sequence length="95" mass="10850">MMMEVVWSSGFKRSFKKITKKNPQLKNQIINVLILLADDPFTPSLKSHKLGGELAGLWSCSVAYDCRIIFNFSEDEELLEMVILLIDIGSHDEVY</sequence>